<dbReference type="PANTHER" id="PTHR10291:SF32">
    <property type="entry name" value="ALKYL TRANSFERASE"/>
    <property type="match status" value="1"/>
</dbReference>
<dbReference type="GO" id="GO:0045547">
    <property type="term" value="F:ditrans,polycis-polyprenyl diphosphate synthase [(2E,6E)-farnesyl diphosphate specific] activity"/>
    <property type="evidence" value="ECO:0007669"/>
    <property type="project" value="TreeGrafter"/>
</dbReference>
<dbReference type="CDD" id="cd00475">
    <property type="entry name" value="Cis_IPPS"/>
    <property type="match status" value="1"/>
</dbReference>
<sequence>MKMDARTQNLAGWFFGSLFRYIRGIIFRVLSVGEIPHHIAFILDGNRRYCHELGVKYVTIYAFSIDNFKRRPDEVQCLMDLMLNKVEGLLRYEAALNQYGVRVVFIGNLRLLDKRLRASAEMAMDATRSNSSIVLLICVAYTSTDEMLHAAQVCCRDKRGRLKLSEVHHRRRQRSGNGGAVMLEEAVAERGFALVDLEKHMQMGLAPEVDILVRTSGETRLSNFLLWQTSSCLLYSPRALFPEIGLRHLVWAVLNFQRLQPYFHHRKSTLNHKYINPSELTSLN</sequence>
<dbReference type="Gene3D" id="3.40.1180.10">
    <property type="entry name" value="Decaprenyl diphosphate synthase-like"/>
    <property type="match status" value="1"/>
</dbReference>
<dbReference type="SUPFAM" id="SSF64005">
    <property type="entry name" value="Undecaprenyl diphosphate synthase"/>
    <property type="match status" value="1"/>
</dbReference>
<organism evidence="2 3">
    <name type="scientific">Cuscuta epithymum</name>
    <dbReference type="NCBI Taxonomy" id="186058"/>
    <lineage>
        <taxon>Eukaryota</taxon>
        <taxon>Viridiplantae</taxon>
        <taxon>Streptophyta</taxon>
        <taxon>Embryophyta</taxon>
        <taxon>Tracheophyta</taxon>
        <taxon>Spermatophyta</taxon>
        <taxon>Magnoliopsida</taxon>
        <taxon>eudicotyledons</taxon>
        <taxon>Gunneridae</taxon>
        <taxon>Pentapetalae</taxon>
        <taxon>asterids</taxon>
        <taxon>lamiids</taxon>
        <taxon>Solanales</taxon>
        <taxon>Convolvulaceae</taxon>
        <taxon>Cuscuteae</taxon>
        <taxon>Cuscuta</taxon>
        <taxon>Cuscuta subgen. Cuscuta</taxon>
    </lineage>
</organism>
<protein>
    <recommendedName>
        <fullName evidence="4">Alkyl transferase</fullName>
    </recommendedName>
</protein>
<name>A0AAV0EKE2_9ASTE</name>
<dbReference type="GO" id="GO:0000287">
    <property type="term" value="F:magnesium ion binding"/>
    <property type="evidence" value="ECO:0007669"/>
    <property type="project" value="UniProtKB-ARBA"/>
</dbReference>
<comment type="caution">
    <text evidence="2">The sequence shown here is derived from an EMBL/GenBank/DDBJ whole genome shotgun (WGS) entry which is preliminary data.</text>
</comment>
<reference evidence="2" key="1">
    <citation type="submission" date="2022-07" db="EMBL/GenBank/DDBJ databases">
        <authorList>
            <person name="Macas J."/>
            <person name="Novak P."/>
            <person name="Neumann P."/>
        </authorList>
    </citation>
    <scope>NUCLEOTIDE SEQUENCE</scope>
</reference>
<dbReference type="PANTHER" id="PTHR10291">
    <property type="entry name" value="DEHYDRODOLICHYL DIPHOSPHATE SYNTHASE FAMILY MEMBER"/>
    <property type="match status" value="1"/>
</dbReference>
<evidence type="ECO:0000313" key="3">
    <source>
        <dbReference type="Proteomes" id="UP001152523"/>
    </source>
</evidence>
<dbReference type="InterPro" id="IPR036424">
    <property type="entry name" value="UPP_synth-like_sf"/>
</dbReference>
<dbReference type="InterPro" id="IPR018520">
    <property type="entry name" value="UPP_synth-like_CS"/>
</dbReference>
<dbReference type="Pfam" id="PF01255">
    <property type="entry name" value="Prenyltransf"/>
    <property type="match status" value="1"/>
</dbReference>
<dbReference type="AlphaFoldDB" id="A0AAV0EKE2"/>
<evidence type="ECO:0008006" key="4">
    <source>
        <dbReference type="Google" id="ProtNLM"/>
    </source>
</evidence>
<dbReference type="GO" id="GO:0005783">
    <property type="term" value="C:endoplasmic reticulum"/>
    <property type="evidence" value="ECO:0007669"/>
    <property type="project" value="TreeGrafter"/>
</dbReference>
<evidence type="ECO:0000313" key="2">
    <source>
        <dbReference type="EMBL" id="CAH9122577.1"/>
    </source>
</evidence>
<dbReference type="GO" id="GO:0016094">
    <property type="term" value="P:polyprenol biosynthetic process"/>
    <property type="evidence" value="ECO:0007669"/>
    <property type="project" value="TreeGrafter"/>
</dbReference>
<proteinExistence type="predicted"/>
<keyword evidence="3" id="KW-1185">Reference proteome</keyword>
<keyword evidence="1" id="KW-0808">Transferase</keyword>
<evidence type="ECO:0000256" key="1">
    <source>
        <dbReference type="ARBA" id="ARBA00022679"/>
    </source>
</evidence>
<dbReference type="EMBL" id="CAMAPF010000926">
    <property type="protein sequence ID" value="CAH9122577.1"/>
    <property type="molecule type" value="Genomic_DNA"/>
</dbReference>
<gene>
    <name evidence="2" type="ORF">CEPIT_LOCUS24568</name>
</gene>
<dbReference type="InterPro" id="IPR001441">
    <property type="entry name" value="UPP_synth-like"/>
</dbReference>
<dbReference type="PROSITE" id="PS01066">
    <property type="entry name" value="UPP_SYNTHASE"/>
    <property type="match status" value="1"/>
</dbReference>
<dbReference type="Proteomes" id="UP001152523">
    <property type="component" value="Unassembled WGS sequence"/>
</dbReference>
<accession>A0AAV0EKE2</accession>